<evidence type="ECO:0000256" key="3">
    <source>
        <dbReference type="ARBA" id="ARBA00022475"/>
    </source>
</evidence>
<evidence type="ECO:0000256" key="1">
    <source>
        <dbReference type="ARBA" id="ARBA00004651"/>
    </source>
</evidence>
<dbReference type="Pfam" id="PF04093">
    <property type="entry name" value="MreD"/>
    <property type="match status" value="1"/>
</dbReference>
<keyword evidence="6 8" id="KW-1133">Transmembrane helix</keyword>
<reference evidence="9 10" key="1">
    <citation type="submission" date="2023-07" db="EMBL/GenBank/DDBJ databases">
        <title>Genomic Encyclopedia of Type Strains, Phase IV (KMG-IV): sequencing the most valuable type-strain genomes for metagenomic binning, comparative biology and taxonomic classification.</title>
        <authorList>
            <person name="Goeker M."/>
        </authorList>
    </citation>
    <scope>NUCLEOTIDE SEQUENCE [LARGE SCALE GENOMIC DNA]</scope>
    <source>
        <strain evidence="9 10">DSM 16784</strain>
    </source>
</reference>
<accession>A0ABU0DXU1</accession>
<comment type="caution">
    <text evidence="9">The sequence shown here is derived from an EMBL/GenBank/DDBJ whole genome shotgun (WGS) entry which is preliminary data.</text>
</comment>
<evidence type="ECO:0000256" key="8">
    <source>
        <dbReference type="SAM" id="Phobius"/>
    </source>
</evidence>
<feature type="transmembrane region" description="Helical" evidence="8">
    <location>
        <begin position="98"/>
        <end position="119"/>
    </location>
</feature>
<gene>
    <name evidence="9" type="ORF">J2S15_000192</name>
</gene>
<name>A0ABU0DXU1_9FIRM</name>
<keyword evidence="7 8" id="KW-0472">Membrane</keyword>
<evidence type="ECO:0000256" key="6">
    <source>
        <dbReference type="ARBA" id="ARBA00022989"/>
    </source>
</evidence>
<evidence type="ECO:0000256" key="2">
    <source>
        <dbReference type="ARBA" id="ARBA00007776"/>
    </source>
</evidence>
<protein>
    <submittedName>
        <fullName evidence="9">Rod shape-determining protein MreD</fullName>
    </submittedName>
</protein>
<evidence type="ECO:0000313" key="10">
    <source>
        <dbReference type="Proteomes" id="UP001230220"/>
    </source>
</evidence>
<keyword evidence="5" id="KW-0133">Cell shape</keyword>
<dbReference type="EMBL" id="JAUSUR010000001">
    <property type="protein sequence ID" value="MDQ0359461.1"/>
    <property type="molecule type" value="Genomic_DNA"/>
</dbReference>
<organism evidence="9 10">
    <name type="scientific">Breznakia pachnodae</name>
    <dbReference type="NCBI Taxonomy" id="265178"/>
    <lineage>
        <taxon>Bacteria</taxon>
        <taxon>Bacillati</taxon>
        <taxon>Bacillota</taxon>
        <taxon>Erysipelotrichia</taxon>
        <taxon>Erysipelotrichales</taxon>
        <taxon>Erysipelotrichaceae</taxon>
        <taxon>Breznakia</taxon>
    </lineage>
</organism>
<feature type="transmembrane region" description="Helical" evidence="8">
    <location>
        <begin position="139"/>
        <end position="158"/>
    </location>
</feature>
<evidence type="ECO:0000313" key="9">
    <source>
        <dbReference type="EMBL" id="MDQ0359461.1"/>
    </source>
</evidence>
<evidence type="ECO:0000256" key="7">
    <source>
        <dbReference type="ARBA" id="ARBA00023136"/>
    </source>
</evidence>
<evidence type="ECO:0000256" key="5">
    <source>
        <dbReference type="ARBA" id="ARBA00022960"/>
    </source>
</evidence>
<evidence type="ECO:0000256" key="4">
    <source>
        <dbReference type="ARBA" id="ARBA00022692"/>
    </source>
</evidence>
<dbReference type="InterPro" id="IPR007227">
    <property type="entry name" value="Cell_shape_determining_MreD"/>
</dbReference>
<dbReference type="RefSeq" id="WP_307404586.1">
    <property type="nucleotide sequence ID" value="NZ_JAUSUR010000001.1"/>
</dbReference>
<feature type="transmembrane region" description="Helical" evidence="8">
    <location>
        <begin position="74"/>
        <end position="91"/>
    </location>
</feature>
<proteinExistence type="inferred from homology"/>
<comment type="similarity">
    <text evidence="2">Belongs to the MreD family.</text>
</comment>
<dbReference type="Proteomes" id="UP001230220">
    <property type="component" value="Unassembled WGS sequence"/>
</dbReference>
<sequence length="186" mass="21539">MLVQYLFVFVCFLIDGAVESIFPVSFTMGHMYFVSCFGVCGLVLTIRKMDFVDAMILSVLSGMFYDFFYTDSFLVYTFIFSLLCIIVKAWTKHLGETLLESVVICISSLFAMQLITYGLMLVTGQTTVSFMVWITNRMFLTIVVNAVFVVILFFFANLRDSHLKKKELRIRKEERLFLYKATKARK</sequence>
<keyword evidence="10" id="KW-1185">Reference proteome</keyword>
<comment type="subcellular location">
    <subcellularLocation>
        <location evidence="1">Cell membrane</location>
        <topology evidence="1">Multi-pass membrane protein</topology>
    </subcellularLocation>
</comment>
<keyword evidence="3" id="KW-1003">Cell membrane</keyword>
<keyword evidence="4 8" id="KW-0812">Transmembrane</keyword>